<accession>A0A9D1SA42</accession>
<dbReference type="Proteomes" id="UP000824107">
    <property type="component" value="Unassembled WGS sequence"/>
</dbReference>
<feature type="signal peptide" evidence="1">
    <location>
        <begin position="1"/>
        <end position="22"/>
    </location>
</feature>
<dbReference type="EMBL" id="DVNC01000006">
    <property type="protein sequence ID" value="HIU52551.1"/>
    <property type="molecule type" value="Genomic_DNA"/>
</dbReference>
<keyword evidence="1" id="KW-0732">Signal</keyword>
<feature type="chain" id="PRO_5038723570" evidence="1">
    <location>
        <begin position="23"/>
        <end position="199"/>
    </location>
</feature>
<organism evidence="2 3">
    <name type="scientific">Candidatus Scatocola faecipullorum</name>
    <dbReference type="NCBI Taxonomy" id="2840917"/>
    <lineage>
        <taxon>Bacteria</taxon>
        <taxon>Pseudomonadati</taxon>
        <taxon>Pseudomonadota</taxon>
        <taxon>Alphaproteobacteria</taxon>
        <taxon>Rhodospirillales</taxon>
        <taxon>Rhodospirillaceae</taxon>
        <taxon>Rhodospirillaceae incertae sedis</taxon>
        <taxon>Candidatus Scatocola</taxon>
    </lineage>
</organism>
<evidence type="ECO:0000256" key="1">
    <source>
        <dbReference type="SAM" id="SignalP"/>
    </source>
</evidence>
<comment type="caution">
    <text evidence="2">The sequence shown here is derived from an EMBL/GenBank/DDBJ whole genome shotgun (WGS) entry which is preliminary data.</text>
</comment>
<sequence>MKKYFSLLAVLGCLTMASAAFAQLPTNPWSPKPNDGYFEEVANKPAEEGVPTIPEYSGGQTNGEVLPVDPWAKSRDRSGVKTWRGSAQHGKLNYVGEATTFGDDYGQERLAPEVNRHNMLVLTDYLRKMGYKIPESYDQNIKDMPKNYKRILKQSYEDVYNANDPLSVTFTQIMDGVEQGTGLDLENILFNTMDILATD</sequence>
<reference evidence="2" key="2">
    <citation type="journal article" date="2021" name="PeerJ">
        <title>Extensive microbial diversity within the chicken gut microbiome revealed by metagenomics and culture.</title>
        <authorList>
            <person name="Gilroy R."/>
            <person name="Ravi A."/>
            <person name="Getino M."/>
            <person name="Pursley I."/>
            <person name="Horton D.L."/>
            <person name="Alikhan N.F."/>
            <person name="Baker D."/>
            <person name="Gharbi K."/>
            <person name="Hall N."/>
            <person name="Watson M."/>
            <person name="Adriaenssens E.M."/>
            <person name="Foster-Nyarko E."/>
            <person name="Jarju S."/>
            <person name="Secka A."/>
            <person name="Antonio M."/>
            <person name="Oren A."/>
            <person name="Chaudhuri R.R."/>
            <person name="La Ragione R."/>
            <person name="Hildebrand F."/>
            <person name="Pallen M.J."/>
        </authorList>
    </citation>
    <scope>NUCLEOTIDE SEQUENCE</scope>
    <source>
        <strain evidence="2">ChiW3-316</strain>
    </source>
</reference>
<name>A0A9D1SA42_9PROT</name>
<gene>
    <name evidence="2" type="ORF">IAD20_00540</name>
</gene>
<protein>
    <submittedName>
        <fullName evidence="2">Uncharacterized protein</fullName>
    </submittedName>
</protein>
<proteinExistence type="predicted"/>
<evidence type="ECO:0000313" key="2">
    <source>
        <dbReference type="EMBL" id="HIU52551.1"/>
    </source>
</evidence>
<evidence type="ECO:0000313" key="3">
    <source>
        <dbReference type="Proteomes" id="UP000824107"/>
    </source>
</evidence>
<dbReference type="AlphaFoldDB" id="A0A9D1SA42"/>
<reference evidence="2" key="1">
    <citation type="submission" date="2020-10" db="EMBL/GenBank/DDBJ databases">
        <authorList>
            <person name="Gilroy R."/>
        </authorList>
    </citation>
    <scope>NUCLEOTIDE SEQUENCE</scope>
    <source>
        <strain evidence="2">ChiW3-316</strain>
    </source>
</reference>